<proteinExistence type="inferred from homology"/>
<dbReference type="EMBL" id="WIBF01000009">
    <property type="protein sequence ID" value="MQQ09702.1"/>
    <property type="molecule type" value="Genomic_DNA"/>
</dbReference>
<keyword evidence="9" id="KW-1185">Reference proteome</keyword>
<evidence type="ECO:0000256" key="7">
    <source>
        <dbReference type="SAM" id="SignalP"/>
    </source>
</evidence>
<comment type="caution">
    <text evidence="8">The sequence shown here is derived from an EMBL/GenBank/DDBJ whole genome shotgun (WGS) entry which is preliminary data.</text>
</comment>
<evidence type="ECO:0000313" key="9">
    <source>
        <dbReference type="Proteomes" id="UP000444174"/>
    </source>
</evidence>
<gene>
    <name evidence="8" type="ORF">GFB49_14640</name>
</gene>
<dbReference type="GO" id="GO:0046872">
    <property type="term" value="F:metal ion binding"/>
    <property type="evidence" value="ECO:0007669"/>
    <property type="project" value="InterPro"/>
</dbReference>
<keyword evidence="5" id="KW-0864">Zinc transport</keyword>
<feature type="signal peptide" evidence="7">
    <location>
        <begin position="1"/>
        <end position="25"/>
    </location>
</feature>
<feature type="compositionally biased region" description="Basic and acidic residues" evidence="6">
    <location>
        <begin position="124"/>
        <end position="211"/>
    </location>
</feature>
<dbReference type="SUPFAM" id="SSF53807">
    <property type="entry name" value="Helical backbone' metal receptor"/>
    <property type="match status" value="1"/>
</dbReference>
<keyword evidence="3" id="KW-0813">Transport</keyword>
<keyword evidence="4 7" id="KW-0732">Signal</keyword>
<evidence type="ECO:0000256" key="2">
    <source>
        <dbReference type="ARBA" id="ARBA00015915"/>
    </source>
</evidence>
<comment type="similarity">
    <text evidence="1">Belongs to the bacterial solute-binding protein 9 family.</text>
</comment>
<evidence type="ECO:0000313" key="8">
    <source>
        <dbReference type="EMBL" id="MQQ09702.1"/>
    </source>
</evidence>
<dbReference type="AlphaFoldDB" id="A0A843YKB4"/>
<keyword evidence="5" id="KW-0862">Zinc</keyword>
<dbReference type="InterPro" id="IPR006127">
    <property type="entry name" value="ZnuA-like"/>
</dbReference>
<evidence type="ECO:0000256" key="4">
    <source>
        <dbReference type="ARBA" id="ARBA00022729"/>
    </source>
</evidence>
<accession>A0A843YKB4</accession>
<dbReference type="InterPro" id="IPR050492">
    <property type="entry name" value="Bact_metal-bind_prot9"/>
</dbReference>
<evidence type="ECO:0000256" key="5">
    <source>
        <dbReference type="ARBA" id="ARBA00022906"/>
    </source>
</evidence>
<sequence>MEREMKRSSSAAIAMLLSTTGLASADVPNVVTDIAPVHGLVSRVMAGVGEPSLLVRPGSSPHGYSMRPSEARALDQANLVFWVGHELTPWLEGPIEELGGDAHVIELLEAKGTVHHDFRTGATFEAHDHGDHDEHGHEDHEEHAHDDHGHDDHDDHAHDDHGHDDHDDHAHDDHGHDDHDDHAHEEHGRDDHEEHAHDDHGQDDHDHDGLDPHAWLAPENGKAWLSAIAEELSELDPENAATYAANAAAGQAEIDAVVASLRPDLALVAETPFVVFHDAYQYFEHSFDLAAAGAISLGDAARPSAARLAEIHETVRELGVVCVFSEPQYNQSLVHSVAEAGDIKELVMDPLGFEIALGAAFYPNLLQDLGASLAACK</sequence>
<organism evidence="8 9">
    <name type="scientific">Tritonibacter litoralis</name>
    <dbReference type="NCBI Taxonomy" id="2662264"/>
    <lineage>
        <taxon>Bacteria</taxon>
        <taxon>Pseudomonadati</taxon>
        <taxon>Pseudomonadota</taxon>
        <taxon>Alphaproteobacteria</taxon>
        <taxon>Rhodobacterales</taxon>
        <taxon>Paracoccaceae</taxon>
        <taxon>Tritonibacter</taxon>
    </lineage>
</organism>
<feature type="region of interest" description="Disordered" evidence="6">
    <location>
        <begin position="124"/>
        <end position="215"/>
    </location>
</feature>
<evidence type="ECO:0000256" key="6">
    <source>
        <dbReference type="SAM" id="MobiDB-lite"/>
    </source>
</evidence>
<dbReference type="PANTHER" id="PTHR42953:SF3">
    <property type="entry name" value="HIGH-AFFINITY ZINC UPTAKE SYSTEM PROTEIN ZNUA"/>
    <property type="match status" value="1"/>
</dbReference>
<dbReference type="Gene3D" id="3.40.50.1980">
    <property type="entry name" value="Nitrogenase molybdenum iron protein domain"/>
    <property type="match status" value="3"/>
</dbReference>
<reference evidence="8 9" key="1">
    <citation type="submission" date="2019-10" db="EMBL/GenBank/DDBJ databases">
        <title>Epibacterium sp. nov., isolated from seawater.</title>
        <authorList>
            <person name="Zhang X."/>
            <person name="Li N."/>
        </authorList>
    </citation>
    <scope>NUCLEOTIDE SEQUENCE [LARGE SCALE GENOMIC DNA]</scope>
    <source>
        <strain evidence="8 9">SM1979</strain>
    </source>
</reference>
<keyword evidence="5" id="KW-0406">Ion transport</keyword>
<dbReference type="PANTHER" id="PTHR42953">
    <property type="entry name" value="HIGH-AFFINITY ZINC UPTAKE SYSTEM PROTEIN ZNUA-RELATED"/>
    <property type="match status" value="1"/>
</dbReference>
<name>A0A843YKB4_9RHOB</name>
<evidence type="ECO:0000256" key="1">
    <source>
        <dbReference type="ARBA" id="ARBA00011028"/>
    </source>
</evidence>
<evidence type="ECO:0000256" key="3">
    <source>
        <dbReference type="ARBA" id="ARBA00022448"/>
    </source>
</evidence>
<dbReference type="GO" id="GO:0006829">
    <property type="term" value="P:zinc ion transport"/>
    <property type="evidence" value="ECO:0007669"/>
    <property type="project" value="UniProtKB-KW"/>
</dbReference>
<dbReference type="Pfam" id="PF01297">
    <property type="entry name" value="ZnuA"/>
    <property type="match status" value="1"/>
</dbReference>
<feature type="chain" id="PRO_5032533370" description="High-affinity zinc uptake system protein ZnuA" evidence="7">
    <location>
        <begin position="26"/>
        <end position="377"/>
    </location>
</feature>
<dbReference type="Proteomes" id="UP000444174">
    <property type="component" value="Unassembled WGS sequence"/>
</dbReference>
<protein>
    <recommendedName>
        <fullName evidence="2">High-affinity zinc uptake system protein ZnuA</fullName>
    </recommendedName>
</protein>